<name>A0A1M6KMR9_9FIRM</name>
<proteinExistence type="predicted"/>
<gene>
    <name evidence="1" type="ORF">SAMN02745219_02928</name>
</gene>
<dbReference type="EMBL" id="FQZM01000043">
    <property type="protein sequence ID" value="SHJ60220.1"/>
    <property type="molecule type" value="Genomic_DNA"/>
</dbReference>
<reference evidence="2" key="1">
    <citation type="submission" date="2016-11" db="EMBL/GenBank/DDBJ databases">
        <authorList>
            <person name="Varghese N."/>
            <person name="Submissions S."/>
        </authorList>
    </citation>
    <scope>NUCLEOTIDE SEQUENCE [LARGE SCALE GENOMIC DNA]</scope>
    <source>
        <strain evidence="2">DSM 16057</strain>
    </source>
</reference>
<dbReference type="RefSeq" id="WP_072870723.1">
    <property type="nucleotide sequence ID" value="NZ_FQZM01000043.1"/>
</dbReference>
<evidence type="ECO:0000313" key="1">
    <source>
        <dbReference type="EMBL" id="SHJ60220.1"/>
    </source>
</evidence>
<organism evidence="1 2">
    <name type="scientific">Desulfofundulus thermosubterraneus DSM 16057</name>
    <dbReference type="NCBI Taxonomy" id="1121432"/>
    <lineage>
        <taxon>Bacteria</taxon>
        <taxon>Bacillati</taxon>
        <taxon>Bacillota</taxon>
        <taxon>Clostridia</taxon>
        <taxon>Eubacteriales</taxon>
        <taxon>Peptococcaceae</taxon>
        <taxon>Desulfofundulus</taxon>
    </lineage>
</organism>
<sequence>MPLPLPELIIEVLKLSPDLADLQEWQPVNGLITLNAPGISVGVQKETYSEYDRFYDNCTSRLSVTVWDKDVDPAAGEARVREMAHAVRRQLLQNSTLGGAVDNVFVGEIEYLTEDAGSNLLLHIASLEVEVDYLAERAVKASTPAIENIGADTGKF</sequence>
<dbReference type="STRING" id="1121432.SAMN02745219_02928"/>
<evidence type="ECO:0000313" key="2">
    <source>
        <dbReference type="Proteomes" id="UP000184529"/>
    </source>
</evidence>
<accession>A0A1M6KMR9</accession>
<keyword evidence="2" id="KW-1185">Reference proteome</keyword>
<dbReference type="Proteomes" id="UP000184529">
    <property type="component" value="Unassembled WGS sequence"/>
</dbReference>
<protein>
    <submittedName>
        <fullName evidence="1">Uncharacterized protein</fullName>
    </submittedName>
</protein>
<dbReference type="OrthoDB" id="1807999at2"/>
<dbReference type="AlphaFoldDB" id="A0A1M6KMR9"/>